<dbReference type="EMBL" id="JAIXMP010000030">
    <property type="protein sequence ID" value="KAI9251378.1"/>
    <property type="molecule type" value="Genomic_DNA"/>
</dbReference>
<dbReference type="InterPro" id="IPR032675">
    <property type="entry name" value="LRR_dom_sf"/>
</dbReference>
<evidence type="ECO:0000313" key="1">
    <source>
        <dbReference type="EMBL" id="KAI9251378.1"/>
    </source>
</evidence>
<proteinExistence type="predicted"/>
<name>A0AAD5K522_9FUNG</name>
<evidence type="ECO:0000313" key="2">
    <source>
        <dbReference type="Proteomes" id="UP001209540"/>
    </source>
</evidence>
<reference evidence="1" key="2">
    <citation type="submission" date="2023-02" db="EMBL/GenBank/DDBJ databases">
        <authorList>
            <consortium name="DOE Joint Genome Institute"/>
            <person name="Mondo S.J."/>
            <person name="Chang Y."/>
            <person name="Wang Y."/>
            <person name="Ahrendt S."/>
            <person name="Andreopoulos W."/>
            <person name="Barry K."/>
            <person name="Beard J."/>
            <person name="Benny G.L."/>
            <person name="Blankenship S."/>
            <person name="Bonito G."/>
            <person name="Cuomo C."/>
            <person name="Desiro A."/>
            <person name="Gervers K.A."/>
            <person name="Hundley H."/>
            <person name="Kuo A."/>
            <person name="LaButti K."/>
            <person name="Lang B.F."/>
            <person name="Lipzen A."/>
            <person name="O'Donnell K."/>
            <person name="Pangilinan J."/>
            <person name="Reynolds N."/>
            <person name="Sandor L."/>
            <person name="Smith M.W."/>
            <person name="Tsang A."/>
            <person name="Grigoriev I.V."/>
            <person name="Stajich J.E."/>
            <person name="Spatafora J.W."/>
        </authorList>
    </citation>
    <scope>NUCLEOTIDE SEQUENCE</scope>
    <source>
        <strain evidence="1">RSA 2281</strain>
    </source>
</reference>
<organism evidence="1 2">
    <name type="scientific">Phascolomyces articulosus</name>
    <dbReference type="NCBI Taxonomy" id="60185"/>
    <lineage>
        <taxon>Eukaryota</taxon>
        <taxon>Fungi</taxon>
        <taxon>Fungi incertae sedis</taxon>
        <taxon>Mucoromycota</taxon>
        <taxon>Mucoromycotina</taxon>
        <taxon>Mucoromycetes</taxon>
        <taxon>Mucorales</taxon>
        <taxon>Lichtheimiaceae</taxon>
        <taxon>Phascolomyces</taxon>
    </lineage>
</organism>
<protein>
    <submittedName>
        <fullName evidence="1">Uncharacterized protein</fullName>
    </submittedName>
</protein>
<gene>
    <name evidence="1" type="ORF">BDA99DRAFT_200986</name>
</gene>
<sequence>MKDLKKILDLCPDLRSLTIDECKPAVLDIIQRNLKQLERLCIGKDVEFGEVGEYQQQLEASVSSSSSTGIRDIAITVTRPRDYVSIFESNQTTLKTLFLDVWCEPVCRGEVTDKKGWKLLGSACKFPNLQSLHCCADELLCNIVFTPLLQNSPCIRSLSLNLDPIIGLTESFTMAVVNMPSLQSLQIIEGGEGIEQDIEFILEGLASKGETGVSTLEDIRFVQTNFEMTVVVDSIARIQTLRHLEFNDVPSLEREDLIYLCPKLSSHPGIRSISLTRIGCIDNKMLRQLATIQGLERLHLESLSKITHRGLSAFNGSSVKLTIEDCESVEM</sequence>
<accession>A0AAD5K522</accession>
<dbReference type="Gene3D" id="3.80.10.10">
    <property type="entry name" value="Ribonuclease Inhibitor"/>
    <property type="match status" value="1"/>
</dbReference>
<comment type="caution">
    <text evidence="1">The sequence shown here is derived from an EMBL/GenBank/DDBJ whole genome shotgun (WGS) entry which is preliminary data.</text>
</comment>
<dbReference type="SUPFAM" id="SSF52047">
    <property type="entry name" value="RNI-like"/>
    <property type="match status" value="1"/>
</dbReference>
<dbReference type="AlphaFoldDB" id="A0AAD5K522"/>
<keyword evidence="2" id="KW-1185">Reference proteome</keyword>
<reference evidence="1" key="1">
    <citation type="journal article" date="2022" name="IScience">
        <title>Evolution of zygomycete secretomes and the origins of terrestrial fungal ecologies.</title>
        <authorList>
            <person name="Chang Y."/>
            <person name="Wang Y."/>
            <person name="Mondo S."/>
            <person name="Ahrendt S."/>
            <person name="Andreopoulos W."/>
            <person name="Barry K."/>
            <person name="Beard J."/>
            <person name="Benny G.L."/>
            <person name="Blankenship S."/>
            <person name="Bonito G."/>
            <person name="Cuomo C."/>
            <person name="Desiro A."/>
            <person name="Gervers K.A."/>
            <person name="Hundley H."/>
            <person name="Kuo A."/>
            <person name="LaButti K."/>
            <person name="Lang B.F."/>
            <person name="Lipzen A."/>
            <person name="O'Donnell K."/>
            <person name="Pangilinan J."/>
            <person name="Reynolds N."/>
            <person name="Sandor L."/>
            <person name="Smith M.E."/>
            <person name="Tsang A."/>
            <person name="Grigoriev I.V."/>
            <person name="Stajich J.E."/>
            <person name="Spatafora J.W."/>
        </authorList>
    </citation>
    <scope>NUCLEOTIDE SEQUENCE</scope>
    <source>
        <strain evidence="1">RSA 2281</strain>
    </source>
</reference>
<dbReference type="Proteomes" id="UP001209540">
    <property type="component" value="Unassembled WGS sequence"/>
</dbReference>